<proteinExistence type="predicted"/>
<gene>
    <name evidence="1" type="ordered locus">Bcep1808_4785</name>
</gene>
<dbReference type="EMBL" id="CP000615">
    <property type="protein sequence ID" value="ABO57742.1"/>
    <property type="molecule type" value="Genomic_DNA"/>
</dbReference>
<sequence>MSMAKKASTQLNSLNCVLRHFTKFDASDVGKELSYGAQDLVIHNLPVAHELGCSLRNEVPIVNQLSVASHATGKNIKGVEHCLTIEILT</sequence>
<name>A4JN89_BURVG</name>
<evidence type="ECO:0000313" key="2">
    <source>
        <dbReference type="Proteomes" id="UP000002287"/>
    </source>
</evidence>
<dbReference type="Proteomes" id="UP000002287">
    <property type="component" value="Chromosome 2"/>
</dbReference>
<protein>
    <submittedName>
        <fullName evidence="1">Uncharacterized protein</fullName>
    </submittedName>
</protein>
<accession>A4JN89</accession>
<organism evidence="1 2">
    <name type="scientific">Burkholderia vietnamiensis (strain G4 / LMG 22486)</name>
    <name type="common">Burkholderia cepacia (strain R1808)</name>
    <dbReference type="NCBI Taxonomy" id="269482"/>
    <lineage>
        <taxon>Bacteria</taxon>
        <taxon>Pseudomonadati</taxon>
        <taxon>Pseudomonadota</taxon>
        <taxon>Betaproteobacteria</taxon>
        <taxon>Burkholderiales</taxon>
        <taxon>Burkholderiaceae</taxon>
        <taxon>Burkholderia</taxon>
        <taxon>Burkholderia cepacia complex</taxon>
    </lineage>
</organism>
<evidence type="ECO:0000313" key="1">
    <source>
        <dbReference type="EMBL" id="ABO57742.1"/>
    </source>
</evidence>
<dbReference type="HOGENOM" id="CLU_2449011_0_0_4"/>
<dbReference type="AlphaFoldDB" id="A4JN89"/>
<reference evidence="2" key="1">
    <citation type="submission" date="2007-03" db="EMBL/GenBank/DDBJ databases">
        <title>Complete sequence of chromosome 2 of Burkholderia vietnamiensis G4.</title>
        <authorList>
            <consortium name="US DOE Joint Genome Institute"/>
            <person name="Copeland A."/>
            <person name="Lucas S."/>
            <person name="Lapidus A."/>
            <person name="Barry K."/>
            <person name="Detter J.C."/>
            <person name="Glavina del Rio T."/>
            <person name="Hammon N."/>
            <person name="Israni S."/>
            <person name="Dalin E."/>
            <person name="Tice H."/>
            <person name="Pitluck S."/>
            <person name="Chain P."/>
            <person name="Malfatti S."/>
            <person name="Shin M."/>
            <person name="Vergez L."/>
            <person name="Schmutz J."/>
            <person name="Larimer F."/>
            <person name="Land M."/>
            <person name="Hauser L."/>
            <person name="Kyrpides N."/>
            <person name="Tiedje J."/>
            <person name="Richardson P."/>
        </authorList>
    </citation>
    <scope>NUCLEOTIDE SEQUENCE [LARGE SCALE GENOMIC DNA]</scope>
    <source>
        <strain evidence="2">G4 / LMG 22486</strain>
    </source>
</reference>
<dbReference type="KEGG" id="bvi:Bcep1808_4785"/>